<feature type="domain" description="SIS" evidence="1">
    <location>
        <begin position="26"/>
        <end position="181"/>
    </location>
</feature>
<evidence type="ECO:0000259" key="1">
    <source>
        <dbReference type="PROSITE" id="PS51464"/>
    </source>
</evidence>
<dbReference type="InterPro" id="IPR046348">
    <property type="entry name" value="SIS_dom_sf"/>
</dbReference>
<dbReference type="InterPro" id="IPR035461">
    <property type="entry name" value="GmhA/DiaA"/>
</dbReference>
<dbReference type="GO" id="GO:1901135">
    <property type="term" value="P:carbohydrate derivative metabolic process"/>
    <property type="evidence" value="ECO:0007669"/>
    <property type="project" value="InterPro"/>
</dbReference>
<dbReference type="PROSITE" id="PS51464">
    <property type="entry name" value="SIS"/>
    <property type="match status" value="1"/>
</dbReference>
<reference evidence="2" key="1">
    <citation type="submission" date="2018-05" db="EMBL/GenBank/DDBJ databases">
        <authorList>
            <person name="Lanie J.A."/>
            <person name="Ng W.-L."/>
            <person name="Kazmierczak K.M."/>
            <person name="Andrzejewski T.M."/>
            <person name="Davidsen T.M."/>
            <person name="Wayne K.J."/>
            <person name="Tettelin H."/>
            <person name="Glass J.I."/>
            <person name="Rusch D."/>
            <person name="Podicherti R."/>
            <person name="Tsui H.-C.T."/>
            <person name="Winkler M.E."/>
        </authorList>
    </citation>
    <scope>NUCLEOTIDE SEQUENCE</scope>
</reference>
<feature type="non-terminal residue" evidence="2">
    <location>
        <position position="1"/>
    </location>
</feature>
<dbReference type="CDD" id="cd05006">
    <property type="entry name" value="SIS_GmhA"/>
    <property type="match status" value="1"/>
</dbReference>
<dbReference type="GO" id="GO:0097367">
    <property type="term" value="F:carbohydrate derivative binding"/>
    <property type="evidence" value="ECO:0007669"/>
    <property type="project" value="InterPro"/>
</dbReference>
<accession>A0A381XWN5</accession>
<dbReference type="SUPFAM" id="SSF53697">
    <property type="entry name" value="SIS domain"/>
    <property type="match status" value="1"/>
</dbReference>
<dbReference type="Pfam" id="PF13580">
    <property type="entry name" value="SIS_2"/>
    <property type="match status" value="1"/>
</dbReference>
<dbReference type="Gene3D" id="3.40.50.10490">
    <property type="entry name" value="Glucose-6-phosphate isomerase like protein, domain 1"/>
    <property type="match status" value="1"/>
</dbReference>
<sequence>VEFFRDCFSEITERLNDADTSDLVAAADLIRGVGTSNNKVIVVGNGGSAAIASHLAVDLTKVAGIRAVNFNEPSLLTCFANDYGYEHWVEKALGFHADQGDLLILVSSSGESVNILNGAKRAVAMGLSILTLSGFANDNRLRSLGGINLWVNSRTYNIVENVHQIWMLSIVDYLAADKDHGLEIPSEGIDG</sequence>
<dbReference type="PANTHER" id="PTHR30390">
    <property type="entry name" value="SEDOHEPTULOSE 7-PHOSPHATE ISOMERASE / DNAA INITIATOR-ASSOCIATING FACTOR FOR REPLICATION INITIATION"/>
    <property type="match status" value="1"/>
</dbReference>
<dbReference type="EMBL" id="UINC01016658">
    <property type="protein sequence ID" value="SVA69194.1"/>
    <property type="molecule type" value="Genomic_DNA"/>
</dbReference>
<dbReference type="AlphaFoldDB" id="A0A381XWN5"/>
<dbReference type="PANTHER" id="PTHR30390:SF7">
    <property type="entry name" value="PHOSPHOHEPTOSE ISOMERASE"/>
    <property type="match status" value="1"/>
</dbReference>
<organism evidence="2">
    <name type="scientific">marine metagenome</name>
    <dbReference type="NCBI Taxonomy" id="408172"/>
    <lineage>
        <taxon>unclassified sequences</taxon>
        <taxon>metagenomes</taxon>
        <taxon>ecological metagenomes</taxon>
    </lineage>
</organism>
<dbReference type="InterPro" id="IPR001347">
    <property type="entry name" value="SIS_dom"/>
</dbReference>
<protein>
    <recommendedName>
        <fullName evidence="1">SIS domain-containing protein</fullName>
    </recommendedName>
</protein>
<evidence type="ECO:0000313" key="2">
    <source>
        <dbReference type="EMBL" id="SVA69194.1"/>
    </source>
</evidence>
<gene>
    <name evidence="2" type="ORF">METZ01_LOCUS122048</name>
</gene>
<name>A0A381XWN5_9ZZZZ</name>
<proteinExistence type="predicted"/>
<dbReference type="InterPro" id="IPR050099">
    <property type="entry name" value="SIS_GmhA/DiaA_subfam"/>
</dbReference>